<feature type="domain" description="EGF-like" evidence="8">
    <location>
        <begin position="324"/>
        <end position="366"/>
    </location>
</feature>
<feature type="domain" description="EGF-like" evidence="8">
    <location>
        <begin position="158"/>
        <end position="191"/>
    </location>
</feature>
<evidence type="ECO:0000256" key="2">
    <source>
        <dbReference type="ARBA" id="ARBA00022737"/>
    </source>
</evidence>
<feature type="transmembrane region" description="Helical" evidence="6">
    <location>
        <begin position="587"/>
        <end position="612"/>
    </location>
</feature>
<feature type="disulfide bond" evidence="4">
    <location>
        <begin position="181"/>
        <end position="190"/>
    </location>
</feature>
<dbReference type="InParanoid" id="E4Y160"/>
<keyword evidence="2" id="KW-0677">Repeat</keyword>
<evidence type="ECO:0000256" key="6">
    <source>
        <dbReference type="SAM" id="Phobius"/>
    </source>
</evidence>
<keyword evidence="3 4" id="KW-1015">Disulfide bond</keyword>
<evidence type="ECO:0000313" key="9">
    <source>
        <dbReference type="EMBL" id="CBY15607.1"/>
    </source>
</evidence>
<evidence type="ECO:0000313" key="10">
    <source>
        <dbReference type="Proteomes" id="UP000001307"/>
    </source>
</evidence>
<dbReference type="GO" id="GO:0007157">
    <property type="term" value="P:heterophilic cell-cell adhesion via plasma membrane cell adhesion molecules"/>
    <property type="evidence" value="ECO:0007669"/>
    <property type="project" value="TreeGrafter"/>
</dbReference>
<evidence type="ECO:0000259" key="7">
    <source>
        <dbReference type="PROSITE" id="PS50025"/>
    </source>
</evidence>
<gene>
    <name evidence="9" type="ORF">GSOID_T00013906001</name>
</gene>
<feature type="domain" description="EGF-like" evidence="8">
    <location>
        <begin position="442"/>
        <end position="474"/>
    </location>
</feature>
<dbReference type="PROSITE" id="PS01186">
    <property type="entry name" value="EGF_2"/>
    <property type="match status" value="5"/>
</dbReference>
<feature type="domain" description="EGF-like" evidence="8">
    <location>
        <begin position="479"/>
        <end position="520"/>
    </location>
</feature>
<feature type="domain" description="Laminin G" evidence="7">
    <location>
        <begin position="1"/>
        <end position="115"/>
    </location>
</feature>
<accession>E4Y160</accession>
<dbReference type="InterPro" id="IPR001791">
    <property type="entry name" value="Laminin_G"/>
</dbReference>
<dbReference type="InterPro" id="IPR000742">
    <property type="entry name" value="EGF"/>
</dbReference>
<keyword evidence="6" id="KW-0812">Transmembrane</keyword>
<dbReference type="PROSITE" id="PS50025">
    <property type="entry name" value="LAM_G_DOMAIN"/>
    <property type="match status" value="1"/>
</dbReference>
<feature type="domain" description="EGF-like" evidence="8">
    <location>
        <begin position="193"/>
        <end position="229"/>
    </location>
</feature>
<evidence type="ECO:0000256" key="4">
    <source>
        <dbReference type="PROSITE-ProRule" id="PRU00076"/>
    </source>
</evidence>
<feature type="domain" description="EGF-like" evidence="8">
    <location>
        <begin position="368"/>
        <end position="404"/>
    </location>
</feature>
<feature type="compositionally biased region" description="Basic and acidic residues" evidence="5">
    <location>
        <begin position="553"/>
        <end position="564"/>
    </location>
</feature>
<dbReference type="PROSITE" id="PS00010">
    <property type="entry name" value="ASX_HYDROXYL"/>
    <property type="match status" value="3"/>
</dbReference>
<evidence type="ECO:0000259" key="8">
    <source>
        <dbReference type="PROSITE" id="PS50026"/>
    </source>
</evidence>
<feature type="disulfide bond" evidence="4">
    <location>
        <begin position="312"/>
        <end position="321"/>
    </location>
</feature>
<feature type="disulfide bond" evidence="4">
    <location>
        <begin position="356"/>
        <end position="365"/>
    </location>
</feature>
<dbReference type="GO" id="GO:0005886">
    <property type="term" value="C:plasma membrane"/>
    <property type="evidence" value="ECO:0007669"/>
    <property type="project" value="TreeGrafter"/>
</dbReference>
<feature type="disulfide bond" evidence="4">
    <location>
        <begin position="147"/>
        <end position="156"/>
    </location>
</feature>
<feature type="disulfide bond" evidence="4">
    <location>
        <begin position="219"/>
        <end position="228"/>
    </location>
</feature>
<evidence type="ECO:0000256" key="5">
    <source>
        <dbReference type="SAM" id="MobiDB-lite"/>
    </source>
</evidence>
<dbReference type="SMART" id="SM00181">
    <property type="entry name" value="EGF"/>
    <property type="match status" value="10"/>
</dbReference>
<comment type="caution">
    <text evidence="4">Lacks conserved residue(s) required for the propagation of feature annotation.</text>
</comment>
<dbReference type="OrthoDB" id="5953235at2759"/>
<dbReference type="InterPro" id="IPR018097">
    <property type="entry name" value="EGF_Ca-bd_CS"/>
</dbReference>
<dbReference type="GO" id="GO:0032991">
    <property type="term" value="C:protein-containing complex"/>
    <property type="evidence" value="ECO:0007669"/>
    <property type="project" value="TreeGrafter"/>
</dbReference>
<dbReference type="InterPro" id="IPR051022">
    <property type="entry name" value="Notch_Cell-Fate_Det"/>
</dbReference>
<dbReference type="PROSITE" id="PS01187">
    <property type="entry name" value="EGF_CA"/>
    <property type="match status" value="2"/>
</dbReference>
<evidence type="ECO:0000256" key="1">
    <source>
        <dbReference type="ARBA" id="ARBA00022536"/>
    </source>
</evidence>
<dbReference type="Gene3D" id="2.10.25.10">
    <property type="entry name" value="Laminin"/>
    <property type="match status" value="6"/>
</dbReference>
<feature type="region of interest" description="Disordered" evidence="5">
    <location>
        <begin position="542"/>
        <end position="567"/>
    </location>
</feature>
<name>E4Y160_OIKDI</name>
<dbReference type="SUPFAM" id="SSF57196">
    <property type="entry name" value="EGF/Laminin"/>
    <property type="match status" value="7"/>
</dbReference>
<evidence type="ECO:0008006" key="11">
    <source>
        <dbReference type="Google" id="ProtNLM"/>
    </source>
</evidence>
<keyword evidence="6" id="KW-1133">Transmembrane helix</keyword>
<dbReference type="Proteomes" id="UP000001307">
    <property type="component" value="Unassembled WGS sequence"/>
</dbReference>
<keyword evidence="10" id="KW-1185">Reference proteome</keyword>
<dbReference type="AlphaFoldDB" id="E4Y160"/>
<dbReference type="InterPro" id="IPR001881">
    <property type="entry name" value="EGF-like_Ca-bd_dom"/>
</dbReference>
<dbReference type="Pfam" id="PF00008">
    <property type="entry name" value="EGF"/>
    <property type="match status" value="1"/>
</dbReference>
<feature type="disulfide bond" evidence="4">
    <location>
        <begin position="394"/>
        <end position="403"/>
    </location>
</feature>
<dbReference type="GO" id="GO:0005509">
    <property type="term" value="F:calcium ion binding"/>
    <property type="evidence" value="ECO:0007669"/>
    <property type="project" value="InterPro"/>
</dbReference>
<feature type="domain" description="EGF-like" evidence="8">
    <location>
        <begin position="285"/>
        <end position="322"/>
    </location>
</feature>
<proteinExistence type="predicted"/>
<dbReference type="Pfam" id="PF23106">
    <property type="entry name" value="EGF_Teneurin"/>
    <property type="match status" value="1"/>
</dbReference>
<keyword evidence="6" id="KW-0472">Membrane</keyword>
<dbReference type="PROSITE" id="PS00022">
    <property type="entry name" value="EGF_1"/>
    <property type="match status" value="8"/>
</dbReference>
<organism evidence="9 10">
    <name type="scientific">Oikopleura dioica</name>
    <name type="common">Tunicate</name>
    <dbReference type="NCBI Taxonomy" id="34765"/>
    <lineage>
        <taxon>Eukaryota</taxon>
        <taxon>Metazoa</taxon>
        <taxon>Chordata</taxon>
        <taxon>Tunicata</taxon>
        <taxon>Appendicularia</taxon>
        <taxon>Copelata</taxon>
        <taxon>Oikopleuridae</taxon>
        <taxon>Oikopleura</taxon>
    </lineage>
</organism>
<dbReference type="InterPro" id="IPR000152">
    <property type="entry name" value="EGF-type_Asp/Asn_hydroxyl_site"/>
</dbReference>
<dbReference type="EMBL" id="FN653573">
    <property type="protein sequence ID" value="CBY15607.1"/>
    <property type="molecule type" value="Genomic_DNA"/>
</dbReference>
<dbReference type="CDD" id="cd00054">
    <property type="entry name" value="EGF_CA"/>
    <property type="match status" value="3"/>
</dbReference>
<sequence>MPRAVSTIISGAPIVDGLFHDINIELLPSKIILSINGHVDDLVEVELTQKHWPLKLLFNSEEENIIELGSDNFEGCIKGFRLGSSSIGLGLQPGIDLENLPENPLVFFPTDDDFCISTECSFDSCTQQTCSGNGDCISDFEVHLCICDDDFAGDYCNITAACETVDCGDFGGCVNNGTCICEDGFEGNNCEINVDDCAESECSRFSTCIDGVDSYECSCDSGYFGRYCHITANSTCVDDPCLPDELCIPVDIKSINFAFKCVDNEPDCPEGCEAGFVCRQEQCVPIDYCEYVDECQNNSYCWVENDTAACVCLDGWEGESCEKDFDECGVYSSNGREVCGDFGTCINMPGTYRCECIDGITGPYCAIDVDECDENPCKNNGRCENEFGGYKCYCYREFYGENCEFACRPGTCQNDGVCLCQCDPLTGFCSCNPGFLGADCSEIDECFGINCLNNGTCVDGSCVCADGWYGPTCTIDEATYDPCDEISDFCLGDNGRCVKDEKTAKATCECKFGFIGEKCVQTTCDFLKCPDSKICIDNSPPKCVQKSQNKKTKPSENAKNEKLGGKNLVETQGTLETGLVQTPSTVALPWIIVFSVVGSIIVFGLITFVAVLRSKRRATGTYSPTRHEKQPEVIKHNMWKSLESPEPERLI</sequence>
<feature type="domain" description="EGF-like" evidence="8">
    <location>
        <begin position="121"/>
        <end position="157"/>
    </location>
</feature>
<protein>
    <recommendedName>
        <fullName evidence="11">Delta-like protein</fullName>
    </recommendedName>
</protein>
<dbReference type="PANTHER" id="PTHR24049">
    <property type="entry name" value="CRUMBS FAMILY MEMBER"/>
    <property type="match status" value="1"/>
</dbReference>
<dbReference type="PROSITE" id="PS50026">
    <property type="entry name" value="EGF_3"/>
    <property type="match status" value="8"/>
</dbReference>
<keyword evidence="1 4" id="KW-0245">EGF-like domain</keyword>
<evidence type="ECO:0000256" key="3">
    <source>
        <dbReference type="ARBA" id="ARBA00023157"/>
    </source>
</evidence>
<dbReference type="GO" id="GO:0045197">
    <property type="term" value="P:establishment or maintenance of epithelial cell apical/basal polarity"/>
    <property type="evidence" value="ECO:0007669"/>
    <property type="project" value="TreeGrafter"/>
</dbReference>
<feature type="disulfide bond" evidence="4">
    <location>
        <begin position="464"/>
        <end position="473"/>
    </location>
</feature>
<dbReference type="SMART" id="SM00179">
    <property type="entry name" value="EGF_CA"/>
    <property type="match status" value="4"/>
</dbReference>
<feature type="disulfide bond" evidence="4">
    <location>
        <begin position="510"/>
        <end position="519"/>
    </location>
</feature>
<reference evidence="9 10" key="1">
    <citation type="journal article" date="2010" name="Science">
        <title>Plasticity of animal genome architecture unmasked by rapid evolution of a pelagic tunicate.</title>
        <authorList>
            <person name="Denoeud F."/>
            <person name="Henriet S."/>
            <person name="Mungpakdee S."/>
            <person name="Aury J.M."/>
            <person name="Da Silva C."/>
            <person name="Brinkmann H."/>
            <person name="Mikhaleva J."/>
            <person name="Olsen L.C."/>
            <person name="Jubin C."/>
            <person name="Canestro C."/>
            <person name="Bouquet J.M."/>
            <person name="Danks G."/>
            <person name="Poulain J."/>
            <person name="Campsteijn C."/>
            <person name="Adamski M."/>
            <person name="Cross I."/>
            <person name="Yadetie F."/>
            <person name="Muffato M."/>
            <person name="Louis A."/>
            <person name="Butcher S."/>
            <person name="Tsagkogeorga G."/>
            <person name="Konrad A."/>
            <person name="Singh S."/>
            <person name="Jensen M.F."/>
            <person name="Cong E.H."/>
            <person name="Eikeseth-Otteraa H."/>
            <person name="Noel B."/>
            <person name="Anthouard V."/>
            <person name="Porcel B.M."/>
            <person name="Kachouri-Lafond R."/>
            <person name="Nishino A."/>
            <person name="Ugolini M."/>
            <person name="Chourrout P."/>
            <person name="Nishida H."/>
            <person name="Aasland R."/>
            <person name="Huzurbazar S."/>
            <person name="Westhof E."/>
            <person name="Delsuc F."/>
            <person name="Lehrach H."/>
            <person name="Reinhardt R."/>
            <person name="Weissenbach J."/>
            <person name="Roy S.W."/>
            <person name="Artiguenave F."/>
            <person name="Postlethwait J.H."/>
            <person name="Manak J.R."/>
            <person name="Thompson E.M."/>
            <person name="Jaillon O."/>
            <person name="Du Pasquier L."/>
            <person name="Boudinot P."/>
            <person name="Liberles D.A."/>
            <person name="Volff J.N."/>
            <person name="Philippe H."/>
            <person name="Lenhard B."/>
            <person name="Roest Crollius H."/>
            <person name="Wincker P."/>
            <person name="Chourrout D."/>
        </authorList>
    </citation>
    <scope>NUCLEOTIDE SEQUENCE [LARGE SCALE GENOMIC DNA]</scope>
</reference>